<evidence type="ECO:0000313" key="2">
    <source>
        <dbReference type="Proteomes" id="UP001642360"/>
    </source>
</evidence>
<protein>
    <submittedName>
        <fullName evidence="1">Uncharacterized protein</fullName>
    </submittedName>
</protein>
<accession>A0ABC8RWF2</accession>
<keyword evidence="2" id="KW-1185">Reference proteome</keyword>
<gene>
    <name evidence="1" type="ORF">ILEXP_LOCUS17272</name>
</gene>
<dbReference type="Proteomes" id="UP001642360">
    <property type="component" value="Unassembled WGS sequence"/>
</dbReference>
<reference evidence="1 2" key="1">
    <citation type="submission" date="2024-02" db="EMBL/GenBank/DDBJ databases">
        <authorList>
            <person name="Vignale AGUSTIN F."/>
            <person name="Sosa J E."/>
            <person name="Modenutti C."/>
        </authorList>
    </citation>
    <scope>NUCLEOTIDE SEQUENCE [LARGE SCALE GENOMIC DNA]</scope>
</reference>
<dbReference type="EMBL" id="CAUOFW020001850">
    <property type="protein sequence ID" value="CAK9149239.1"/>
    <property type="molecule type" value="Genomic_DNA"/>
</dbReference>
<proteinExistence type="predicted"/>
<comment type="caution">
    <text evidence="1">The sequence shown here is derived from an EMBL/GenBank/DDBJ whole genome shotgun (WGS) entry which is preliminary data.</text>
</comment>
<sequence>MPICNNLSILSFISNILVQFYRSTLCRSTKALAQSSFHKKINSIIELNLHNLPYLGCKQHVNCHLGGIIIHTSFVSFVLLDANLCALSPPHILVTSHLK</sequence>
<dbReference type="AlphaFoldDB" id="A0ABC8RWF2"/>
<organism evidence="1 2">
    <name type="scientific">Ilex paraguariensis</name>
    <name type="common">yerba mate</name>
    <dbReference type="NCBI Taxonomy" id="185542"/>
    <lineage>
        <taxon>Eukaryota</taxon>
        <taxon>Viridiplantae</taxon>
        <taxon>Streptophyta</taxon>
        <taxon>Embryophyta</taxon>
        <taxon>Tracheophyta</taxon>
        <taxon>Spermatophyta</taxon>
        <taxon>Magnoliopsida</taxon>
        <taxon>eudicotyledons</taxon>
        <taxon>Gunneridae</taxon>
        <taxon>Pentapetalae</taxon>
        <taxon>asterids</taxon>
        <taxon>campanulids</taxon>
        <taxon>Aquifoliales</taxon>
        <taxon>Aquifoliaceae</taxon>
        <taxon>Ilex</taxon>
    </lineage>
</organism>
<name>A0ABC8RWF2_9AQUA</name>
<evidence type="ECO:0000313" key="1">
    <source>
        <dbReference type="EMBL" id="CAK9149239.1"/>
    </source>
</evidence>